<comment type="caution">
    <text evidence="1">The sequence shown here is derived from an EMBL/GenBank/DDBJ whole genome shotgun (WGS) entry which is preliminary data.</text>
</comment>
<reference evidence="1" key="1">
    <citation type="journal article" date="2021" name="New Phytol.">
        <title>Evolutionary innovations through gain and loss of genes in the ectomycorrhizal Boletales.</title>
        <authorList>
            <person name="Wu G."/>
            <person name="Miyauchi S."/>
            <person name="Morin E."/>
            <person name="Kuo A."/>
            <person name="Drula E."/>
            <person name="Varga T."/>
            <person name="Kohler A."/>
            <person name="Feng B."/>
            <person name="Cao Y."/>
            <person name="Lipzen A."/>
            <person name="Daum C."/>
            <person name="Hundley H."/>
            <person name="Pangilinan J."/>
            <person name="Johnson J."/>
            <person name="Barry K."/>
            <person name="LaButti K."/>
            <person name="Ng V."/>
            <person name="Ahrendt S."/>
            <person name="Min B."/>
            <person name="Choi I.G."/>
            <person name="Park H."/>
            <person name="Plett J.M."/>
            <person name="Magnuson J."/>
            <person name="Spatafora J.W."/>
            <person name="Nagy L.G."/>
            <person name="Henrissat B."/>
            <person name="Grigoriev I.V."/>
            <person name="Yang Z.L."/>
            <person name="Xu J."/>
            <person name="Martin F.M."/>
        </authorList>
    </citation>
    <scope>NUCLEOTIDE SEQUENCE</scope>
    <source>
        <strain evidence="1">KUC20120723A-06</strain>
    </source>
</reference>
<dbReference type="EMBL" id="MU266343">
    <property type="protein sequence ID" value="KAH7929298.1"/>
    <property type="molecule type" value="Genomic_DNA"/>
</dbReference>
<name>A0ACB8BVI8_9AGAM</name>
<sequence>MQRFRQFLAEEEKFWTQLIARYQRSFALDEAGPVLVNLGILTNSEDGTTIIPDPGVADGVQVQNAGRNHFQFPPENSTPSPSTADRETRLAILSKAIVCLGDLARYRELYNESGGRPRAGHEDSTIPARRGARGRRGGVPGFDAIPRARNYDKAIQCYEQARLLVPYEGNPSHQLAILASYQKDTFGSLLHYYRALCVRQPYETASENVKVILIKALEHWKTKDPAPDEADPGHIAPRLRVDAFKEKTVVLHALWRLGSNSSRIDPAAIAQDVQKDFAALVSERILPIDTVSKAIALSEGALWKHLMVRDGSSGRDRGTDRHAEQVPPSAMIESQISSHVIAMHRALLEIGAVELTETPPEDAAENDLAQRITATFRRTLPALRIANKWLLANFKYVMHSSAALDGGRPSYQGVDNKPGSIADIPSFWTQYARFFCALRRAFPADRLPSLTAPLEEDIDMRGFLPLRNLMAGESASRGESAARKGNTSGNSGREKVHPNEEQLMRISDLLRDAKALAAFEVRANSPIVMKGNNFAFRHAELEDDADKPLPRNGRVEPVVLHPTPQAPIQLNNGPATELDEDAMTEATDPVGDAFRQVLDNSVEDMGDDVEDEDQIVWDPRATTSPIGLAISSVLPTSPVLASPPQLKTNLSPIRPIVTSPTRPTPKSPPATPFTGTTAQDLLNNISKPSGDLTRSSLPSSASHQPQPLFGPGHSIWSTSLDNNPSKFNPVGSGALPSHPQPFSSQTLSQSPWSPPFESTQNGPYHLHNPHAAPSFPSHHLSPQHHKSLSLASPPQQYLTNQSLQGPFAHTSPTGQSFGVGRQQPQIQGPYTDPAILSAASASPSLYHQAGYQDFSVPNPQYPRGMPNYTPSSARIWGNGG</sequence>
<evidence type="ECO:0000313" key="2">
    <source>
        <dbReference type="Proteomes" id="UP000790709"/>
    </source>
</evidence>
<dbReference type="Proteomes" id="UP000790709">
    <property type="component" value="Unassembled WGS sequence"/>
</dbReference>
<organism evidence="1 2">
    <name type="scientific">Leucogyrophana mollusca</name>
    <dbReference type="NCBI Taxonomy" id="85980"/>
    <lineage>
        <taxon>Eukaryota</taxon>
        <taxon>Fungi</taxon>
        <taxon>Dikarya</taxon>
        <taxon>Basidiomycota</taxon>
        <taxon>Agaricomycotina</taxon>
        <taxon>Agaricomycetes</taxon>
        <taxon>Agaricomycetidae</taxon>
        <taxon>Boletales</taxon>
        <taxon>Boletales incertae sedis</taxon>
        <taxon>Leucogyrophana</taxon>
    </lineage>
</organism>
<proteinExistence type="predicted"/>
<accession>A0ACB8BVI8</accession>
<evidence type="ECO:0000313" key="1">
    <source>
        <dbReference type="EMBL" id="KAH7929298.1"/>
    </source>
</evidence>
<protein>
    <submittedName>
        <fullName evidence="1">Uncharacterized protein</fullName>
    </submittedName>
</protein>
<gene>
    <name evidence="1" type="ORF">BV22DRAFT_1144318</name>
</gene>
<keyword evidence="2" id="KW-1185">Reference proteome</keyword>